<proteinExistence type="predicted"/>
<organism evidence="1 2">
    <name type="scientific">Romanomermis culicivorax</name>
    <name type="common">Nematode worm</name>
    <dbReference type="NCBI Taxonomy" id="13658"/>
    <lineage>
        <taxon>Eukaryota</taxon>
        <taxon>Metazoa</taxon>
        <taxon>Ecdysozoa</taxon>
        <taxon>Nematoda</taxon>
        <taxon>Enoplea</taxon>
        <taxon>Dorylaimia</taxon>
        <taxon>Mermithida</taxon>
        <taxon>Mermithoidea</taxon>
        <taxon>Mermithidae</taxon>
        <taxon>Romanomermis</taxon>
    </lineage>
</organism>
<dbReference type="AlphaFoldDB" id="A0A915JB71"/>
<dbReference type="WBParaSite" id="nRc.2.0.1.t23729-RA">
    <property type="protein sequence ID" value="nRc.2.0.1.t23729-RA"/>
    <property type="gene ID" value="nRc.2.0.1.g23729"/>
</dbReference>
<reference evidence="2" key="1">
    <citation type="submission" date="2022-11" db="UniProtKB">
        <authorList>
            <consortium name="WormBaseParasite"/>
        </authorList>
    </citation>
    <scope>IDENTIFICATION</scope>
</reference>
<dbReference type="Proteomes" id="UP000887565">
    <property type="component" value="Unplaced"/>
</dbReference>
<sequence length="38" mass="4713">MQLTERNRRERKFPFHSVWLDVTVGRFPQICSYPFRSK</sequence>
<evidence type="ECO:0000313" key="2">
    <source>
        <dbReference type="WBParaSite" id="nRc.2.0.1.t23729-RA"/>
    </source>
</evidence>
<protein>
    <submittedName>
        <fullName evidence="2">PilS cassette</fullName>
    </submittedName>
</protein>
<keyword evidence="1" id="KW-1185">Reference proteome</keyword>
<evidence type="ECO:0000313" key="1">
    <source>
        <dbReference type="Proteomes" id="UP000887565"/>
    </source>
</evidence>
<accession>A0A915JB71</accession>
<name>A0A915JB71_ROMCU</name>